<dbReference type="GO" id="GO:0016747">
    <property type="term" value="F:acyltransferase activity, transferring groups other than amino-acyl groups"/>
    <property type="evidence" value="ECO:0007669"/>
    <property type="project" value="InterPro"/>
</dbReference>
<proteinExistence type="predicted"/>
<dbReference type="EMBL" id="DXBC01000160">
    <property type="protein sequence ID" value="HIZ80115.1"/>
    <property type="molecule type" value="Genomic_DNA"/>
</dbReference>
<sequence>MELELEKQIRSREGRRESFFKLAEEVFDLSFREWYENGYWTDQYIPYALCDGDRVAANVAVNLMQLESRGQIRNYVQLGTVMTDPEYRGRGLSRRLMEEVFRDWDGRCNGMYLFANSDVLEFYPRFGFQPGEEYEWHLKLPEGKRNERGNGSFRRLDLKKTEDMEIFRRCLEKGNPYSALQMRDNWGLVMFYCGGIFKDSIFYSEAYDMVCVGEKEETGFYCHELLGDGGISLEQAVFAAAPGGTKTVVLGFSPENRLGGAAEYGLDARCILLESDVTLFFRGGEDLLAGKKLRLPELSHT</sequence>
<dbReference type="AlphaFoldDB" id="A0A9D2GJ46"/>
<evidence type="ECO:0000313" key="3">
    <source>
        <dbReference type="Proteomes" id="UP000824101"/>
    </source>
</evidence>
<reference evidence="2" key="2">
    <citation type="submission" date="2021-04" db="EMBL/GenBank/DDBJ databases">
        <authorList>
            <person name="Gilroy R."/>
        </authorList>
    </citation>
    <scope>NUCLEOTIDE SEQUENCE</scope>
    <source>
        <strain evidence="2">ChiBcec1-1093</strain>
    </source>
</reference>
<dbReference type="PANTHER" id="PTHR42791">
    <property type="entry name" value="GNAT FAMILY ACETYLTRANSFERASE"/>
    <property type="match status" value="1"/>
</dbReference>
<dbReference type="PROSITE" id="PS51186">
    <property type="entry name" value="GNAT"/>
    <property type="match status" value="1"/>
</dbReference>
<evidence type="ECO:0000313" key="2">
    <source>
        <dbReference type="EMBL" id="HIZ80115.1"/>
    </source>
</evidence>
<dbReference type="Proteomes" id="UP000824101">
    <property type="component" value="Unassembled WGS sequence"/>
</dbReference>
<gene>
    <name evidence="2" type="ORF">IAA17_10055</name>
</gene>
<dbReference type="Pfam" id="PF13527">
    <property type="entry name" value="Acetyltransf_9"/>
    <property type="match status" value="1"/>
</dbReference>
<dbReference type="PANTHER" id="PTHR42791:SF1">
    <property type="entry name" value="N-ACETYLTRANSFERASE DOMAIN-CONTAINING PROTEIN"/>
    <property type="match status" value="1"/>
</dbReference>
<dbReference type="InterPro" id="IPR052523">
    <property type="entry name" value="Trichothecene_AcTrans"/>
</dbReference>
<evidence type="ECO:0000259" key="1">
    <source>
        <dbReference type="PROSITE" id="PS51186"/>
    </source>
</evidence>
<accession>A0A9D2GJ46</accession>
<feature type="domain" description="N-acetyltransferase" evidence="1">
    <location>
        <begin position="1"/>
        <end position="147"/>
    </location>
</feature>
<dbReference type="InterPro" id="IPR016181">
    <property type="entry name" value="Acyl_CoA_acyltransferase"/>
</dbReference>
<organism evidence="2 3">
    <name type="scientific">Candidatus Lachnoclostridium stercorigallinarum</name>
    <dbReference type="NCBI Taxonomy" id="2838634"/>
    <lineage>
        <taxon>Bacteria</taxon>
        <taxon>Bacillati</taxon>
        <taxon>Bacillota</taxon>
        <taxon>Clostridia</taxon>
        <taxon>Lachnospirales</taxon>
        <taxon>Lachnospiraceae</taxon>
    </lineage>
</organism>
<comment type="caution">
    <text evidence="2">The sequence shown here is derived from an EMBL/GenBank/DDBJ whole genome shotgun (WGS) entry which is preliminary data.</text>
</comment>
<protein>
    <submittedName>
        <fullName evidence="2">GNAT family N-acetyltransferase</fullName>
    </submittedName>
</protein>
<name>A0A9D2GJ46_9FIRM</name>
<dbReference type="CDD" id="cd04301">
    <property type="entry name" value="NAT_SF"/>
    <property type="match status" value="1"/>
</dbReference>
<reference evidence="2" key="1">
    <citation type="journal article" date="2021" name="PeerJ">
        <title>Extensive microbial diversity within the chicken gut microbiome revealed by metagenomics and culture.</title>
        <authorList>
            <person name="Gilroy R."/>
            <person name="Ravi A."/>
            <person name="Getino M."/>
            <person name="Pursley I."/>
            <person name="Horton D.L."/>
            <person name="Alikhan N.F."/>
            <person name="Baker D."/>
            <person name="Gharbi K."/>
            <person name="Hall N."/>
            <person name="Watson M."/>
            <person name="Adriaenssens E.M."/>
            <person name="Foster-Nyarko E."/>
            <person name="Jarju S."/>
            <person name="Secka A."/>
            <person name="Antonio M."/>
            <person name="Oren A."/>
            <person name="Chaudhuri R.R."/>
            <person name="La Ragione R."/>
            <person name="Hildebrand F."/>
            <person name="Pallen M.J."/>
        </authorList>
    </citation>
    <scope>NUCLEOTIDE SEQUENCE</scope>
    <source>
        <strain evidence="2">ChiBcec1-1093</strain>
    </source>
</reference>
<dbReference type="InterPro" id="IPR000182">
    <property type="entry name" value="GNAT_dom"/>
</dbReference>
<dbReference type="Gene3D" id="3.40.630.30">
    <property type="match status" value="1"/>
</dbReference>
<dbReference type="SUPFAM" id="SSF55729">
    <property type="entry name" value="Acyl-CoA N-acyltransferases (Nat)"/>
    <property type="match status" value="1"/>
</dbReference>